<accession>A0A1D1VWG3</accession>
<evidence type="ECO:0000256" key="1">
    <source>
        <dbReference type="SAM" id="MobiDB-lite"/>
    </source>
</evidence>
<keyword evidence="2" id="KW-0812">Transmembrane</keyword>
<gene>
    <name evidence="3" type="primary">RvY_15532-1</name>
    <name evidence="3" type="synonym">RvY_15532.1</name>
    <name evidence="3" type="ORF">RvY_15532</name>
</gene>
<feature type="compositionally biased region" description="Polar residues" evidence="1">
    <location>
        <begin position="11"/>
        <end position="31"/>
    </location>
</feature>
<evidence type="ECO:0000256" key="2">
    <source>
        <dbReference type="SAM" id="Phobius"/>
    </source>
</evidence>
<dbReference type="Proteomes" id="UP000186922">
    <property type="component" value="Unassembled WGS sequence"/>
</dbReference>
<keyword evidence="2" id="KW-0472">Membrane</keyword>
<name>A0A1D1VWG3_RAMVA</name>
<feature type="transmembrane region" description="Helical" evidence="2">
    <location>
        <begin position="213"/>
        <end position="235"/>
    </location>
</feature>
<evidence type="ECO:0000313" key="3">
    <source>
        <dbReference type="EMBL" id="GAV05391.1"/>
    </source>
</evidence>
<organism evidence="3 4">
    <name type="scientific">Ramazzottius varieornatus</name>
    <name type="common">Water bear</name>
    <name type="synonym">Tardigrade</name>
    <dbReference type="NCBI Taxonomy" id="947166"/>
    <lineage>
        <taxon>Eukaryota</taxon>
        <taxon>Metazoa</taxon>
        <taxon>Ecdysozoa</taxon>
        <taxon>Tardigrada</taxon>
        <taxon>Eutardigrada</taxon>
        <taxon>Parachela</taxon>
        <taxon>Hypsibioidea</taxon>
        <taxon>Ramazzottiidae</taxon>
        <taxon>Ramazzottius</taxon>
    </lineage>
</organism>
<sequence>MSVEHHGDTGGDTQVDASLKPNSESVRTSISDPEITKRLQNIQDLQRDCVTRVRHLEGNLNGMMSDGAVGLSRMNGEMFPVPNTADLKTQEQVDAFQRCLESNMLFMENVMRELLHRQVRREVVSCQTESTSITAQDVAAQTTDMILEEFHAERILFSLPDLDEEIANLRIDMETQTELQLEHFATEKAKLNKNDNVIIIYRNPSLSVFLKPYLLAVGGTALGCLIVYGTVKLFLSFRVQPSAPSPP</sequence>
<reference evidence="3 4" key="1">
    <citation type="journal article" date="2016" name="Nat. Commun.">
        <title>Extremotolerant tardigrade genome and improved radiotolerance of human cultured cells by tardigrade-unique protein.</title>
        <authorList>
            <person name="Hashimoto T."/>
            <person name="Horikawa D.D."/>
            <person name="Saito Y."/>
            <person name="Kuwahara H."/>
            <person name="Kozuka-Hata H."/>
            <person name="Shin-I T."/>
            <person name="Minakuchi Y."/>
            <person name="Ohishi K."/>
            <person name="Motoyama A."/>
            <person name="Aizu T."/>
            <person name="Enomoto A."/>
            <person name="Kondo K."/>
            <person name="Tanaka S."/>
            <person name="Hara Y."/>
            <person name="Koshikawa S."/>
            <person name="Sagara H."/>
            <person name="Miura T."/>
            <person name="Yokobori S."/>
            <person name="Miyagawa K."/>
            <person name="Suzuki Y."/>
            <person name="Kubo T."/>
            <person name="Oyama M."/>
            <person name="Kohara Y."/>
            <person name="Fujiyama A."/>
            <person name="Arakawa K."/>
            <person name="Katayama T."/>
            <person name="Toyoda A."/>
            <person name="Kunieda T."/>
        </authorList>
    </citation>
    <scope>NUCLEOTIDE SEQUENCE [LARGE SCALE GENOMIC DNA]</scope>
    <source>
        <strain evidence="3 4">YOKOZUNA-1</strain>
    </source>
</reference>
<evidence type="ECO:0000313" key="4">
    <source>
        <dbReference type="Proteomes" id="UP000186922"/>
    </source>
</evidence>
<keyword evidence="2" id="KW-1133">Transmembrane helix</keyword>
<comment type="caution">
    <text evidence="3">The sequence shown here is derived from an EMBL/GenBank/DDBJ whole genome shotgun (WGS) entry which is preliminary data.</text>
</comment>
<keyword evidence="4" id="KW-1185">Reference proteome</keyword>
<proteinExistence type="predicted"/>
<dbReference type="EMBL" id="BDGG01000012">
    <property type="protein sequence ID" value="GAV05391.1"/>
    <property type="molecule type" value="Genomic_DNA"/>
</dbReference>
<protein>
    <submittedName>
        <fullName evidence="3">Uncharacterized protein</fullName>
    </submittedName>
</protein>
<dbReference type="OrthoDB" id="10066496at2759"/>
<feature type="region of interest" description="Disordered" evidence="1">
    <location>
        <begin position="1"/>
        <end position="33"/>
    </location>
</feature>
<dbReference type="AlphaFoldDB" id="A0A1D1VWG3"/>